<evidence type="ECO:0000256" key="2">
    <source>
        <dbReference type="SAM" id="Phobius"/>
    </source>
</evidence>
<dbReference type="Proteomes" id="UP001235712">
    <property type="component" value="Unassembled WGS sequence"/>
</dbReference>
<gene>
    <name evidence="3" type="ORF">J2S57_003851</name>
</gene>
<protein>
    <recommendedName>
        <fullName evidence="5">DUF4352 domain-containing protein</fullName>
    </recommendedName>
</protein>
<keyword evidence="2" id="KW-1133">Transmembrane helix</keyword>
<comment type="caution">
    <text evidence="3">The sequence shown here is derived from an EMBL/GenBank/DDBJ whole genome shotgun (WGS) entry which is preliminary data.</text>
</comment>
<evidence type="ECO:0000256" key="1">
    <source>
        <dbReference type="SAM" id="MobiDB-lite"/>
    </source>
</evidence>
<keyword evidence="2" id="KW-0812">Transmembrane</keyword>
<feature type="transmembrane region" description="Helical" evidence="2">
    <location>
        <begin position="28"/>
        <end position="48"/>
    </location>
</feature>
<feature type="region of interest" description="Disordered" evidence="1">
    <location>
        <begin position="1"/>
        <end position="26"/>
    </location>
</feature>
<dbReference type="EMBL" id="JAUSQZ010000001">
    <property type="protein sequence ID" value="MDP9828102.1"/>
    <property type="molecule type" value="Genomic_DNA"/>
</dbReference>
<evidence type="ECO:0000313" key="3">
    <source>
        <dbReference type="EMBL" id="MDP9828102.1"/>
    </source>
</evidence>
<reference evidence="3 4" key="1">
    <citation type="submission" date="2023-07" db="EMBL/GenBank/DDBJ databases">
        <title>Sequencing the genomes of 1000 actinobacteria strains.</title>
        <authorList>
            <person name="Klenk H.-P."/>
        </authorList>
    </citation>
    <scope>NUCLEOTIDE SEQUENCE [LARGE SCALE GENOMIC DNA]</scope>
    <source>
        <strain evidence="3 4">DSM 44388</strain>
    </source>
</reference>
<name>A0ABT9P606_9ACTN</name>
<keyword evidence="4" id="KW-1185">Reference proteome</keyword>
<proteinExistence type="predicted"/>
<evidence type="ECO:0008006" key="5">
    <source>
        <dbReference type="Google" id="ProtNLM"/>
    </source>
</evidence>
<dbReference type="RefSeq" id="WP_307244945.1">
    <property type="nucleotide sequence ID" value="NZ_JAUSQZ010000001.1"/>
</dbReference>
<keyword evidence="2" id="KW-0472">Membrane</keyword>
<organism evidence="3 4">
    <name type="scientific">Kineosporia succinea</name>
    <dbReference type="NCBI Taxonomy" id="84632"/>
    <lineage>
        <taxon>Bacteria</taxon>
        <taxon>Bacillati</taxon>
        <taxon>Actinomycetota</taxon>
        <taxon>Actinomycetes</taxon>
        <taxon>Kineosporiales</taxon>
        <taxon>Kineosporiaceae</taxon>
        <taxon>Kineosporia</taxon>
    </lineage>
</organism>
<sequence length="186" mass="19388">MATTSGRNRTRGSAPRPAGRPEDSRGSWGGMLSALLVAGLIFAAAIMLHYGELPSFLAPATKLGAEETIEGELRNGPAAQKVTLVASVPAAPRVTTPKEPADGSQRLVTISVAVRNESGLPVPVEGAGQSLRTDMAHSYASTTEDVATVAAGQSKTVKLRFLVPRAEDPATLTLKVAGEQRRFDVS</sequence>
<evidence type="ECO:0000313" key="4">
    <source>
        <dbReference type="Proteomes" id="UP001235712"/>
    </source>
</evidence>
<accession>A0ABT9P606</accession>